<sequence>MLLTPANALQPIGGAARLTVPSVRTYTFLPTSPPTRCVRSPASAVTMSVVLLRPRMATSLIVAALGLVVSKVLSSRRAKIIELDEACVVDAAALQGDQQDDSELIDAIPPSCMELDVEISKRTFWEKLVDKELEKTMTRRAAAT</sequence>
<protein>
    <submittedName>
        <fullName evidence="1">Uncharacterized protein</fullName>
    </submittedName>
</protein>
<name>A0A7S0J1Y1_9EUKA</name>
<dbReference type="EMBL" id="HBER01027217">
    <property type="protein sequence ID" value="CAD8538427.1"/>
    <property type="molecule type" value="Transcribed_RNA"/>
</dbReference>
<accession>A0A7S0J1Y1</accession>
<gene>
    <name evidence="1" type="ORF">CLEP1334_LOCUS13710</name>
</gene>
<dbReference type="AlphaFoldDB" id="A0A7S0J1Y1"/>
<evidence type="ECO:0000313" key="1">
    <source>
        <dbReference type="EMBL" id="CAD8538427.1"/>
    </source>
</evidence>
<proteinExistence type="predicted"/>
<organism evidence="1">
    <name type="scientific">Calcidiscus leptoporus</name>
    <dbReference type="NCBI Taxonomy" id="127549"/>
    <lineage>
        <taxon>Eukaryota</taxon>
        <taxon>Haptista</taxon>
        <taxon>Haptophyta</taxon>
        <taxon>Prymnesiophyceae</taxon>
        <taxon>Coccolithales</taxon>
        <taxon>Calcidiscaceae</taxon>
        <taxon>Calcidiscus</taxon>
    </lineage>
</organism>
<reference evidence="1" key="1">
    <citation type="submission" date="2021-01" db="EMBL/GenBank/DDBJ databases">
        <authorList>
            <person name="Corre E."/>
            <person name="Pelletier E."/>
            <person name="Niang G."/>
            <person name="Scheremetjew M."/>
            <person name="Finn R."/>
            <person name="Kale V."/>
            <person name="Holt S."/>
            <person name="Cochrane G."/>
            <person name="Meng A."/>
            <person name="Brown T."/>
            <person name="Cohen L."/>
        </authorList>
    </citation>
    <scope>NUCLEOTIDE SEQUENCE</scope>
    <source>
        <strain evidence="1">RCC1130</strain>
    </source>
</reference>